<dbReference type="PROSITE" id="PS50805">
    <property type="entry name" value="KRAB"/>
    <property type="match status" value="1"/>
</dbReference>
<evidence type="ECO:0000256" key="2">
    <source>
        <dbReference type="SAM" id="SignalP"/>
    </source>
</evidence>
<dbReference type="InterPro" id="IPR001909">
    <property type="entry name" value="KRAB"/>
</dbReference>
<dbReference type="PANTHER" id="PTHR23232">
    <property type="entry name" value="KRAB DOMAIN C2H2 ZINC FINGER"/>
    <property type="match status" value="1"/>
</dbReference>
<feature type="signal peptide" evidence="2">
    <location>
        <begin position="1"/>
        <end position="19"/>
    </location>
</feature>
<evidence type="ECO:0000313" key="4">
    <source>
        <dbReference type="EMBL" id="KAF5924101.1"/>
    </source>
</evidence>
<comment type="caution">
    <text evidence="4">The sequence shown here is derived from an EMBL/GenBank/DDBJ whole genome shotgun (WGS) entry which is preliminary data.</text>
</comment>
<feature type="chain" id="PRO_5029693096" description="KRAB domain-containing protein" evidence="2">
    <location>
        <begin position="20"/>
        <end position="527"/>
    </location>
</feature>
<protein>
    <recommendedName>
        <fullName evidence="3">KRAB domain-containing protein</fullName>
    </recommendedName>
</protein>
<dbReference type="InterPro" id="IPR036051">
    <property type="entry name" value="KRAB_dom_sf"/>
</dbReference>
<feature type="compositionally biased region" description="Low complexity" evidence="1">
    <location>
        <begin position="443"/>
        <end position="466"/>
    </location>
</feature>
<dbReference type="InterPro" id="IPR050169">
    <property type="entry name" value="Krueppel_C2H2_ZnF"/>
</dbReference>
<dbReference type="PANTHER" id="PTHR23232:SF157">
    <property type="entry name" value="ZINC FINGER PROTEIN 525"/>
    <property type="match status" value="1"/>
</dbReference>
<feature type="domain" description="KRAB" evidence="3">
    <location>
        <begin position="83"/>
        <end position="154"/>
    </location>
</feature>
<dbReference type="SMART" id="SM00349">
    <property type="entry name" value="KRAB"/>
    <property type="match status" value="1"/>
</dbReference>
<dbReference type="Pfam" id="PF01352">
    <property type="entry name" value="KRAB"/>
    <property type="match status" value="1"/>
</dbReference>
<dbReference type="AlphaFoldDB" id="A0A7J7F7X4"/>
<dbReference type="Gene3D" id="6.10.140.140">
    <property type="match status" value="1"/>
</dbReference>
<feature type="region of interest" description="Disordered" evidence="1">
    <location>
        <begin position="402"/>
        <end position="527"/>
    </location>
</feature>
<reference evidence="4 5" key="1">
    <citation type="journal article" date="2020" name="Mol. Biol. Evol.">
        <title>Interspecific Gene Flow and the Evolution of Specialization in Black and White Rhinoceros.</title>
        <authorList>
            <person name="Moodley Y."/>
            <person name="Westbury M.V."/>
            <person name="Russo I.M."/>
            <person name="Gopalakrishnan S."/>
            <person name="Rakotoarivelo A."/>
            <person name="Olsen R.A."/>
            <person name="Prost S."/>
            <person name="Tunstall T."/>
            <person name="Ryder O.A."/>
            <person name="Dalen L."/>
            <person name="Bruford M.W."/>
        </authorList>
    </citation>
    <scope>NUCLEOTIDE SEQUENCE [LARGE SCALE GENOMIC DNA]</scope>
    <source>
        <strain evidence="4">SBR-YM</strain>
        <tissue evidence="4">Skin</tissue>
    </source>
</reference>
<sequence>MWPWRGFSRSVCAPRKAWCLMISFFPNPAILQEKEPKEEGRIVAHLKVQISPGFAGLCASPVEEAQRGPTGSCSSKTMARMSLAFRDVAIDLSQEEWECLGPVQRALYRDVMLENYSNLVSLGCRIPKPDVITLLEQEKEPWMVLREGTRRWCSDLESKYVTKKLFPERDVSEIHLSQLQTVEKSKTYIHEDTIFRNDLQCKHEFERQEEHQMGCNSSLKTNVRKESLELISVKIMRVKLLKNQGELEHWYALSRFGDYRYQCLNPTYLKECLWEHVQVSTVCRYFRYTSVNILVVIIGLLYSFNEKYNETFNYTADTIFIHFWVCGEKRKVPVSLPLRLLSRNTPFLLVFRRRHRFLSSKLAPGDRALGRLWLSTCGCPSGGRSEALPARTAHPKSRSALAWGHFPTDAGSDLPTGATALLQPPRLRGEKTEEAAGHRSQRHSQSPSSARSASTRPSPAHSSTRRPPSPVRGSTRALTHTLPHSATVPRDRIVPLPGCTRAKLPAAPSRGRSVLLESWSAAASRSP</sequence>
<name>A0A7J7F7X4_DICBM</name>
<dbReference type="EMBL" id="JACDTQ010001059">
    <property type="protein sequence ID" value="KAF5924101.1"/>
    <property type="molecule type" value="Genomic_DNA"/>
</dbReference>
<accession>A0A7J7F7X4</accession>
<evidence type="ECO:0000259" key="3">
    <source>
        <dbReference type="PROSITE" id="PS50805"/>
    </source>
</evidence>
<keyword evidence="2" id="KW-0732">Signal</keyword>
<dbReference type="SUPFAM" id="SSF109640">
    <property type="entry name" value="KRAB domain (Kruppel-associated box)"/>
    <property type="match status" value="1"/>
</dbReference>
<feature type="compositionally biased region" description="Basic and acidic residues" evidence="1">
    <location>
        <begin position="427"/>
        <end position="437"/>
    </location>
</feature>
<keyword evidence="5" id="KW-1185">Reference proteome</keyword>
<dbReference type="GO" id="GO:0006355">
    <property type="term" value="P:regulation of DNA-templated transcription"/>
    <property type="evidence" value="ECO:0007669"/>
    <property type="project" value="InterPro"/>
</dbReference>
<evidence type="ECO:0000313" key="5">
    <source>
        <dbReference type="Proteomes" id="UP000551758"/>
    </source>
</evidence>
<gene>
    <name evidence="4" type="ORF">HPG69_018034</name>
</gene>
<dbReference type="Proteomes" id="UP000551758">
    <property type="component" value="Unassembled WGS sequence"/>
</dbReference>
<organism evidence="4 5">
    <name type="scientific">Diceros bicornis minor</name>
    <name type="common">South-central black rhinoceros</name>
    <dbReference type="NCBI Taxonomy" id="77932"/>
    <lineage>
        <taxon>Eukaryota</taxon>
        <taxon>Metazoa</taxon>
        <taxon>Chordata</taxon>
        <taxon>Craniata</taxon>
        <taxon>Vertebrata</taxon>
        <taxon>Euteleostomi</taxon>
        <taxon>Mammalia</taxon>
        <taxon>Eutheria</taxon>
        <taxon>Laurasiatheria</taxon>
        <taxon>Perissodactyla</taxon>
        <taxon>Rhinocerotidae</taxon>
        <taxon>Diceros</taxon>
    </lineage>
</organism>
<evidence type="ECO:0000256" key="1">
    <source>
        <dbReference type="SAM" id="MobiDB-lite"/>
    </source>
</evidence>
<proteinExistence type="predicted"/>
<dbReference type="CDD" id="cd07765">
    <property type="entry name" value="KRAB_A-box"/>
    <property type="match status" value="1"/>
</dbReference>